<feature type="region of interest" description="Disordered" evidence="1">
    <location>
        <begin position="28"/>
        <end position="67"/>
    </location>
</feature>
<evidence type="ECO:0000313" key="3">
    <source>
        <dbReference type="Proteomes" id="UP000308652"/>
    </source>
</evidence>
<proteinExistence type="predicted"/>
<protein>
    <submittedName>
        <fullName evidence="2">Uncharacterized protein</fullName>
    </submittedName>
</protein>
<feature type="compositionally biased region" description="Polar residues" evidence="1">
    <location>
        <begin position="237"/>
        <end position="246"/>
    </location>
</feature>
<dbReference type="AlphaFoldDB" id="A0A5C3M8I2"/>
<feature type="compositionally biased region" description="Polar residues" evidence="1">
    <location>
        <begin position="497"/>
        <end position="516"/>
    </location>
</feature>
<feature type="compositionally biased region" description="Polar residues" evidence="1">
    <location>
        <begin position="364"/>
        <end position="382"/>
    </location>
</feature>
<keyword evidence="3" id="KW-1185">Reference proteome</keyword>
<feature type="region of interest" description="Disordered" evidence="1">
    <location>
        <begin position="596"/>
        <end position="642"/>
    </location>
</feature>
<dbReference type="Proteomes" id="UP000308652">
    <property type="component" value="Unassembled WGS sequence"/>
</dbReference>
<accession>A0A5C3M8I2</accession>
<gene>
    <name evidence="2" type="ORF">BDQ12DRAFT_710741</name>
</gene>
<feature type="region of interest" description="Disordered" evidence="1">
    <location>
        <begin position="202"/>
        <end position="269"/>
    </location>
</feature>
<evidence type="ECO:0000313" key="2">
    <source>
        <dbReference type="EMBL" id="TFK41734.1"/>
    </source>
</evidence>
<feature type="region of interest" description="Disordered" evidence="1">
    <location>
        <begin position="313"/>
        <end position="429"/>
    </location>
</feature>
<feature type="compositionally biased region" description="Polar residues" evidence="1">
    <location>
        <begin position="407"/>
        <end position="428"/>
    </location>
</feature>
<evidence type="ECO:0000256" key="1">
    <source>
        <dbReference type="SAM" id="MobiDB-lite"/>
    </source>
</evidence>
<organism evidence="2 3">
    <name type="scientific">Crucibulum laeve</name>
    <dbReference type="NCBI Taxonomy" id="68775"/>
    <lineage>
        <taxon>Eukaryota</taxon>
        <taxon>Fungi</taxon>
        <taxon>Dikarya</taxon>
        <taxon>Basidiomycota</taxon>
        <taxon>Agaricomycotina</taxon>
        <taxon>Agaricomycetes</taxon>
        <taxon>Agaricomycetidae</taxon>
        <taxon>Agaricales</taxon>
        <taxon>Agaricineae</taxon>
        <taxon>Nidulariaceae</taxon>
        <taxon>Crucibulum</taxon>
    </lineage>
</organism>
<reference evidence="2 3" key="1">
    <citation type="journal article" date="2019" name="Nat. Ecol. Evol.">
        <title>Megaphylogeny resolves global patterns of mushroom evolution.</title>
        <authorList>
            <person name="Varga T."/>
            <person name="Krizsan K."/>
            <person name="Foldi C."/>
            <person name="Dima B."/>
            <person name="Sanchez-Garcia M."/>
            <person name="Sanchez-Ramirez S."/>
            <person name="Szollosi G.J."/>
            <person name="Szarkandi J.G."/>
            <person name="Papp V."/>
            <person name="Albert L."/>
            <person name="Andreopoulos W."/>
            <person name="Angelini C."/>
            <person name="Antonin V."/>
            <person name="Barry K.W."/>
            <person name="Bougher N.L."/>
            <person name="Buchanan P."/>
            <person name="Buyck B."/>
            <person name="Bense V."/>
            <person name="Catcheside P."/>
            <person name="Chovatia M."/>
            <person name="Cooper J."/>
            <person name="Damon W."/>
            <person name="Desjardin D."/>
            <person name="Finy P."/>
            <person name="Geml J."/>
            <person name="Haridas S."/>
            <person name="Hughes K."/>
            <person name="Justo A."/>
            <person name="Karasinski D."/>
            <person name="Kautmanova I."/>
            <person name="Kiss B."/>
            <person name="Kocsube S."/>
            <person name="Kotiranta H."/>
            <person name="LaButti K.M."/>
            <person name="Lechner B.E."/>
            <person name="Liimatainen K."/>
            <person name="Lipzen A."/>
            <person name="Lukacs Z."/>
            <person name="Mihaltcheva S."/>
            <person name="Morgado L.N."/>
            <person name="Niskanen T."/>
            <person name="Noordeloos M.E."/>
            <person name="Ohm R.A."/>
            <person name="Ortiz-Santana B."/>
            <person name="Ovrebo C."/>
            <person name="Racz N."/>
            <person name="Riley R."/>
            <person name="Savchenko A."/>
            <person name="Shiryaev A."/>
            <person name="Soop K."/>
            <person name="Spirin V."/>
            <person name="Szebenyi C."/>
            <person name="Tomsovsky M."/>
            <person name="Tulloss R.E."/>
            <person name="Uehling J."/>
            <person name="Grigoriev I.V."/>
            <person name="Vagvolgyi C."/>
            <person name="Papp T."/>
            <person name="Martin F.M."/>
            <person name="Miettinen O."/>
            <person name="Hibbett D.S."/>
            <person name="Nagy L.G."/>
        </authorList>
    </citation>
    <scope>NUCLEOTIDE SEQUENCE [LARGE SCALE GENOMIC DNA]</scope>
    <source>
        <strain evidence="2 3">CBS 166.37</strain>
    </source>
</reference>
<feature type="region of interest" description="Disordered" evidence="1">
    <location>
        <begin position="497"/>
        <end position="527"/>
    </location>
</feature>
<name>A0A5C3M8I2_9AGAR</name>
<dbReference type="EMBL" id="ML213594">
    <property type="protein sequence ID" value="TFK41734.1"/>
    <property type="molecule type" value="Genomic_DNA"/>
</dbReference>
<feature type="compositionally biased region" description="Basic and acidic residues" evidence="1">
    <location>
        <begin position="259"/>
        <end position="269"/>
    </location>
</feature>
<sequence length="642" mass="70386">MSPQELDQLSSMLVWVRKDMETAMSRYGQAVRDERSSSASSHNALMAGNNDELGHRTITPNPSRKPDMAWKSWSAEANPNIPHLSMHTPERNTTYGPIVTAIKTPGFPLVVTVPFYTIDDHHKFYTRKMQQAGQHLSEGALKEWYKAAYKVALEFQRRIPEIAEENEQEELQKFYSEVFTLAQAKYDHWAQEASALWRSLEGPDYDGPQEEGKTPIHFSRSFATDDDNNDITPRGSIKSNPKTPTGTKAEVSAFNWERVPPRQPRETDTVMHQMPSNKETSHHDHILEEQLANVIQQPTSRYGIYTPVAEQQATYQSTKDMPQQPGPSAISSNPPTAGRAVHKAVPSCDKSAAPGSAQGAYQHAQISSMNKRSGSSKPQQAGSGPLKQVRYAAEEDYSSRYVPVKPETTSGVAPSTQNQSETDINPNRGTLVLDDMELGDLYNTRPLDASTGAAASTVVPSARLREDIRRRNIDGWLEQGALTPVRITNAVEDVGEQSDNSFGTLSSDSNTESLDTTAGDICPPNDTLRPGPIVPAIHTPSTPRGPPQRRESLITHPMGAGIYRKNPHGVDSSWRGSFPTQTPDVDSIRMHGGRTRVGTAADGEPLYGQTRAPVSGLIPSDSRGNGPSGVGRPVWNTKAPAN</sequence>